<reference evidence="1" key="1">
    <citation type="journal article" date="2015" name="Nature">
        <title>Complex archaea that bridge the gap between prokaryotes and eukaryotes.</title>
        <authorList>
            <person name="Spang A."/>
            <person name="Saw J.H."/>
            <person name="Jorgensen S.L."/>
            <person name="Zaremba-Niedzwiedzka K."/>
            <person name="Martijn J."/>
            <person name="Lind A.E."/>
            <person name="van Eijk R."/>
            <person name="Schleper C."/>
            <person name="Guy L."/>
            <person name="Ettema T.J."/>
        </authorList>
    </citation>
    <scope>NUCLEOTIDE SEQUENCE</scope>
</reference>
<protein>
    <submittedName>
        <fullName evidence="1">Uncharacterized protein</fullName>
    </submittedName>
</protein>
<dbReference type="EMBL" id="LAZR01000524">
    <property type="protein sequence ID" value="KKN65468.1"/>
    <property type="molecule type" value="Genomic_DNA"/>
</dbReference>
<comment type="caution">
    <text evidence="1">The sequence shown here is derived from an EMBL/GenBank/DDBJ whole genome shotgun (WGS) entry which is preliminary data.</text>
</comment>
<proteinExistence type="predicted"/>
<name>A0A0F9VI16_9ZZZZ</name>
<evidence type="ECO:0000313" key="1">
    <source>
        <dbReference type="EMBL" id="KKN65468.1"/>
    </source>
</evidence>
<organism evidence="1">
    <name type="scientific">marine sediment metagenome</name>
    <dbReference type="NCBI Taxonomy" id="412755"/>
    <lineage>
        <taxon>unclassified sequences</taxon>
        <taxon>metagenomes</taxon>
        <taxon>ecological metagenomes</taxon>
    </lineage>
</organism>
<accession>A0A0F9VI16</accession>
<gene>
    <name evidence="1" type="ORF">LCGC14_0481880</name>
</gene>
<sequence length="63" mass="6801">MKTISKALMTMTRQTKGAVVYDNVKPNNGGQAITTLYLRKDGLTEPYPGSIEVTVAVDDPDEG</sequence>
<dbReference type="AlphaFoldDB" id="A0A0F9VI16"/>